<name>A0A509EG26_9HYPH</name>
<accession>A0A509EG26</accession>
<keyword evidence="1" id="KW-0472">Membrane</keyword>
<evidence type="ECO:0000313" key="3">
    <source>
        <dbReference type="Proteomes" id="UP000410984"/>
    </source>
</evidence>
<proteinExistence type="predicted"/>
<dbReference type="Proteomes" id="UP000410984">
    <property type="component" value="Unassembled WGS sequence"/>
</dbReference>
<keyword evidence="1" id="KW-0812">Transmembrane</keyword>
<keyword evidence="1" id="KW-1133">Transmembrane helix</keyword>
<organism evidence="2 3">
    <name type="scientific">Methylobacterium symbioticum</name>
    <dbReference type="NCBI Taxonomy" id="2584084"/>
    <lineage>
        <taxon>Bacteria</taxon>
        <taxon>Pseudomonadati</taxon>
        <taxon>Pseudomonadota</taxon>
        <taxon>Alphaproteobacteria</taxon>
        <taxon>Hyphomicrobiales</taxon>
        <taxon>Methylobacteriaceae</taxon>
        <taxon>Methylobacterium</taxon>
    </lineage>
</organism>
<evidence type="ECO:0000313" key="2">
    <source>
        <dbReference type="EMBL" id="VUD73118.1"/>
    </source>
</evidence>
<reference evidence="2 3" key="1">
    <citation type="submission" date="2019-06" db="EMBL/GenBank/DDBJ databases">
        <authorList>
            <person name="Rodrigo-Torres L."/>
            <person name="Arahal R. D."/>
            <person name="Lucena T."/>
        </authorList>
    </citation>
    <scope>NUCLEOTIDE SEQUENCE [LARGE SCALE GENOMIC DNA]</scope>
    <source>
        <strain evidence="2 3">SB0023/3</strain>
    </source>
</reference>
<feature type="transmembrane region" description="Helical" evidence="1">
    <location>
        <begin position="6"/>
        <end position="25"/>
    </location>
</feature>
<dbReference type="AlphaFoldDB" id="A0A509EG26"/>
<gene>
    <name evidence="2" type="ORF">MET9862_03732</name>
</gene>
<dbReference type="EMBL" id="CABFPH010000060">
    <property type="protein sequence ID" value="VUD73118.1"/>
    <property type="molecule type" value="Genomic_DNA"/>
</dbReference>
<protein>
    <submittedName>
        <fullName evidence="2">Uncharacterized protein</fullName>
    </submittedName>
</protein>
<evidence type="ECO:0000256" key="1">
    <source>
        <dbReference type="SAM" id="Phobius"/>
    </source>
</evidence>
<keyword evidence="3" id="KW-1185">Reference proteome</keyword>
<sequence length="34" mass="3705">MTTNLLVFTAFPLLIGLTAAIGLLLSEHRRDPLP</sequence>